<feature type="compositionally biased region" description="Polar residues" evidence="1">
    <location>
        <begin position="1698"/>
        <end position="1708"/>
    </location>
</feature>
<dbReference type="CDD" id="cd06263">
    <property type="entry name" value="MAM"/>
    <property type="match status" value="3"/>
</dbReference>
<sequence length="1889" mass="207308">MSTNRKPYQNHGFQNQSCHAGMVPPYLNLERPAKPEAFITDPFMFDPVIQNRQAPVGSHEHAVDIFSTDYKYQPGTWNDDCYDDAEHVAFNLCEDNQNFIYWNDPFTKGNFTQLAPSINPYATTSVMPILQDISSPCVPLKQNHQIEELLSAKGTLLTSSEEKSRESQVCPICGRTFVYQLNFAKHLAAAGCCQPPCKKSRMDPEPDTKETFKSNTLPRTSRSKKITRSNSTKSRKKQTIPSLKNHLQEYLPNTEIISNFQGAPMMTDSREQENKTLRVTKQRPAYASGPFEAQTLSHSLQESTYCSFCDLQLNSENLYQRHRLAHALVIQLTRCLVHSLPRISSPHNETACGSNSAVLDDWLSDQIRCNINDDNWLKLSVQEVEQVLGNSNMDVDIPQRHGIQDNAGFQNIVDLLVSQDLNLTPASEFVDTTKVSDFIPLETEKSVETTCISTSVTYDPSLIQQVCTMPDQPMNVPVGSDLLATEVANPVCQAHGIEMSDGTGCTSSAYSQNFYDFNQTEGSFKSIITDLDVVERQMASLLKTYESLSPSGSAEKRFKKHKTAVCTCSVAGEPSRLTQRSSYLHRKKNRLKKPEKKIMANLLIFLAALLAIPSSGSVSSSAKNRRGRQWVGELEDQSGCSFSVSVGQNGTMSNSPVERVSLCNFTMSGPLVDSVYPWRKGLASLSNWLGGPATDASNSSDGGYAFFETSFLPGQHQQLPRVQPKAWLKSPVYQATTPHGYCLRFSYNIQGVSASKLRLLRVQMVPTLEGHGAAPKNSPAATTLIANSILMPSLSSNTQQKRQADGNLIFASPWTPFRKILVNQTGWQEVVDEIWLSSDSTRGEWLDGHVTYSSPYPHAFIFEAVPNLAYSQYRGHVAIDDIQFSSGPCEGSYLFLLDKFYNHLTSFVSAFGPGCVILAECEFNVDFCQWSNDPDGDFDWSLSRGSLWTNTGPLRDQLSSQHNFNFGGYAFIDSRQPHFPGSRASLTSNILPATANQESDNALCFVFWVHMFGAGIGSLRVLQKSIANTSDSSEQEIWQLSGQSGPRDSWYRAQVTLASSAPFKVRLEATVGESGYGDIAIDSLRIENGSCPGLPEWAVNRGFDCTFQNGLCGWVLTNSRPGITSMWMRNSADIFSGRPDGHSQQNVLSHLPNSYMLFDTYLNGHTPGSRGFISSVLQRSTEHHCLSFWFYIASASAAHPRLGALEVVLYEPVASNRSGNETINAAKHTSAMSSTLWRLENHQEEKWLSAQVSFVPASGGYISFVGIRGEGLRGIIAIDDVTLYRGRCQILPADAAVSPLDCSFDQNFCKWSVDTQPVIAASSTEGVTTEKQVEAAVTTEKQVEAAVTTEKQVEAAVTTEKQVEAVVTTEKQVEAVVTTEKQVDAAITTEKLMEITVTTERQMEIVITTEKQMEASATTEKPMEVFITTEIPPTTNTSSLDSKIKSTPENEEQPIVFPVYDEQVTTEDSISVTTADVVTTSTGIAELIELISLQSSPSATEARHNSVQTIASILISDVSPEVRTSTEIESSNSSAVSIPSSTPSTTIVAATTAIQASTAGASMTGSETKAVPTPSATSPSIVIKTASDNVNKDSAVRGVSGLYDEITSFGGNTIEVISTSRDGATKSIIISQPVRNRFRRSGKWIGYNHPRNSRIVNYRRAQSSSAEEGVWKRAKPVPFWLRSRHPSVDDEQITPVSAHQTFTSQRTSPPKLFAFSNAPRSPGNEPISPQSGNSNSSESLVNENPQWLLSGPSSSLYGVRDHTLQLADGGYAYMEGKGKSSASRLFSPPFPGNATYCLSFFFTMAYNSPNSTLTVYRLSEGPLNELWRVTAAAIDRSGNRNKSPWIPARVPIPTVGEADQSLVIEGSTDSGGIGLDDIRFRQVPCSIRP</sequence>
<organism evidence="3 4">
    <name type="scientific">Daphnia magna</name>
    <dbReference type="NCBI Taxonomy" id="35525"/>
    <lineage>
        <taxon>Eukaryota</taxon>
        <taxon>Metazoa</taxon>
        <taxon>Ecdysozoa</taxon>
        <taxon>Arthropoda</taxon>
        <taxon>Crustacea</taxon>
        <taxon>Branchiopoda</taxon>
        <taxon>Diplostraca</taxon>
        <taxon>Cladocera</taxon>
        <taxon>Anomopoda</taxon>
        <taxon>Daphniidae</taxon>
        <taxon>Daphnia</taxon>
    </lineage>
</organism>
<dbReference type="SUPFAM" id="SSF49899">
    <property type="entry name" value="Concanavalin A-like lectins/glucanases"/>
    <property type="match status" value="4"/>
</dbReference>
<dbReference type="SMART" id="SM00137">
    <property type="entry name" value="MAM"/>
    <property type="match status" value="2"/>
</dbReference>
<dbReference type="OrthoDB" id="6351905at2759"/>
<dbReference type="PANTHER" id="PTHR23282:SF146">
    <property type="entry name" value="RT07201P-RELATED"/>
    <property type="match status" value="1"/>
</dbReference>
<protein>
    <submittedName>
        <fullName evidence="3">Putative Variable charge X-linked protein 3B</fullName>
    </submittedName>
</protein>
<feature type="compositionally biased region" description="Basic residues" evidence="1">
    <location>
        <begin position="221"/>
        <end position="238"/>
    </location>
</feature>
<dbReference type="InterPro" id="IPR000998">
    <property type="entry name" value="MAM_dom"/>
</dbReference>
<feature type="compositionally biased region" description="Basic and acidic residues" evidence="1">
    <location>
        <begin position="200"/>
        <end position="212"/>
    </location>
</feature>
<keyword evidence="4" id="KW-1185">Reference proteome</keyword>
<dbReference type="STRING" id="35525.A0A164NEX3"/>
<dbReference type="InterPro" id="IPR051560">
    <property type="entry name" value="MAM_domain-containing"/>
</dbReference>
<evidence type="ECO:0000313" key="4">
    <source>
        <dbReference type="Proteomes" id="UP000076858"/>
    </source>
</evidence>
<dbReference type="Proteomes" id="UP000076858">
    <property type="component" value="Unassembled WGS sequence"/>
</dbReference>
<comment type="caution">
    <text evidence="3">The sequence shown here is derived from an EMBL/GenBank/DDBJ whole genome shotgun (WGS) entry which is preliminary data.</text>
</comment>
<dbReference type="GO" id="GO:0016020">
    <property type="term" value="C:membrane"/>
    <property type="evidence" value="ECO:0007669"/>
    <property type="project" value="InterPro"/>
</dbReference>
<dbReference type="Pfam" id="PF00629">
    <property type="entry name" value="MAM"/>
    <property type="match status" value="4"/>
</dbReference>
<dbReference type="InterPro" id="IPR013320">
    <property type="entry name" value="ConA-like_dom_sf"/>
</dbReference>
<feature type="domain" description="MAM" evidence="2">
    <location>
        <begin position="638"/>
        <end position="891"/>
    </location>
</feature>
<name>A0A164NEX3_9CRUS</name>
<feature type="region of interest" description="Disordered" evidence="1">
    <location>
        <begin position="1698"/>
        <end position="1741"/>
    </location>
</feature>
<dbReference type="PROSITE" id="PS50060">
    <property type="entry name" value="MAM_2"/>
    <property type="match status" value="4"/>
</dbReference>
<dbReference type="Gene3D" id="2.60.120.200">
    <property type="match status" value="4"/>
</dbReference>
<gene>
    <name evidence="3" type="ORF">APZ42_030886</name>
</gene>
<reference evidence="3 4" key="1">
    <citation type="submission" date="2016-03" db="EMBL/GenBank/DDBJ databases">
        <title>EvidentialGene: Evidence-directed Construction of Genes on Genomes.</title>
        <authorList>
            <person name="Gilbert D.G."/>
            <person name="Choi J.-H."/>
            <person name="Mockaitis K."/>
            <person name="Colbourne J."/>
            <person name="Pfrender M."/>
        </authorList>
    </citation>
    <scope>NUCLEOTIDE SEQUENCE [LARGE SCALE GENOMIC DNA]</scope>
    <source>
        <strain evidence="3 4">Xinb3</strain>
        <tissue evidence="3">Complete organism</tissue>
    </source>
</reference>
<dbReference type="PANTHER" id="PTHR23282">
    <property type="entry name" value="APICAL ENDOSOMAL GLYCOPROTEIN PRECURSOR"/>
    <property type="match status" value="1"/>
</dbReference>
<feature type="domain" description="MAM" evidence="2">
    <location>
        <begin position="1746"/>
        <end position="1887"/>
    </location>
</feature>
<feature type="compositionally biased region" description="Low complexity" evidence="1">
    <location>
        <begin position="1728"/>
        <end position="1741"/>
    </location>
</feature>
<feature type="domain" description="MAM" evidence="2">
    <location>
        <begin position="919"/>
        <end position="1093"/>
    </location>
</feature>
<dbReference type="EMBL" id="LRGB01002860">
    <property type="protein sequence ID" value="KZS05897.1"/>
    <property type="molecule type" value="Genomic_DNA"/>
</dbReference>
<evidence type="ECO:0000259" key="2">
    <source>
        <dbReference type="PROSITE" id="PS50060"/>
    </source>
</evidence>
<accession>A0A164NEX3</accession>
<feature type="domain" description="MAM" evidence="2">
    <location>
        <begin position="1103"/>
        <end position="1290"/>
    </location>
</feature>
<evidence type="ECO:0000256" key="1">
    <source>
        <dbReference type="SAM" id="MobiDB-lite"/>
    </source>
</evidence>
<feature type="region of interest" description="Disordered" evidence="1">
    <location>
        <begin position="195"/>
        <end position="245"/>
    </location>
</feature>
<proteinExistence type="predicted"/>
<evidence type="ECO:0000313" key="3">
    <source>
        <dbReference type="EMBL" id="KZS05897.1"/>
    </source>
</evidence>